<organism evidence="1 2">
    <name type="scientific">Enterococcus florum</name>
    <dbReference type="NCBI Taxonomy" id="2480627"/>
    <lineage>
        <taxon>Bacteria</taxon>
        <taxon>Bacillati</taxon>
        <taxon>Bacillota</taxon>
        <taxon>Bacilli</taxon>
        <taxon>Lactobacillales</taxon>
        <taxon>Enterococcaceae</taxon>
        <taxon>Enterococcus</taxon>
    </lineage>
</organism>
<reference evidence="2" key="1">
    <citation type="submission" date="2019-02" db="EMBL/GenBank/DDBJ databases">
        <title>Draft genome sequence of Enterococcus sp. Gos25-1.</title>
        <authorList>
            <person name="Tanaka N."/>
            <person name="Shiwa Y."/>
            <person name="Fujita N."/>
        </authorList>
    </citation>
    <scope>NUCLEOTIDE SEQUENCE [LARGE SCALE GENOMIC DNA]</scope>
    <source>
        <strain evidence="2">Gos25-1</strain>
    </source>
</reference>
<dbReference type="RefSeq" id="WP_146621966.1">
    <property type="nucleotide sequence ID" value="NZ_BJCC01000010.1"/>
</dbReference>
<dbReference type="OrthoDB" id="9971173at2"/>
<name>A0A4P5PJK4_9ENTE</name>
<dbReference type="AlphaFoldDB" id="A0A4P5PJK4"/>
<evidence type="ECO:0000313" key="1">
    <source>
        <dbReference type="EMBL" id="GCF93513.1"/>
    </source>
</evidence>
<comment type="caution">
    <text evidence="1">The sequence shown here is derived from an EMBL/GenBank/DDBJ whole genome shotgun (WGS) entry which is preliminary data.</text>
</comment>
<dbReference type="EMBL" id="BJCC01000010">
    <property type="protein sequence ID" value="GCF93513.1"/>
    <property type="molecule type" value="Genomic_DNA"/>
</dbReference>
<gene>
    <name evidence="1" type="ORF">NRIC_14040</name>
</gene>
<proteinExistence type="predicted"/>
<keyword evidence="2" id="KW-1185">Reference proteome</keyword>
<accession>A0A4P5PJK4</accession>
<dbReference type="Proteomes" id="UP000290567">
    <property type="component" value="Unassembled WGS sequence"/>
</dbReference>
<sequence length="206" mass="23758">METKTEFEVMVSNLANRFLYSTLQAPQRLLPLAETIVKQAQRIAEENSPQEAIRIAAKQLLQVMDRTTFVTDQFAKAVLAETYEQLDEVVLLGQLEEVKGYSDNEGQLLSLLEASLEKNVEQGVPLETIYYENYLVEYACSLMETSVLQHLKEKPQLLQQLKPLMEEEYSDVPYKIFQLIGQNFKKELAKNYYSYETAVRISKTEN</sequence>
<protein>
    <submittedName>
        <fullName evidence="1">Uncharacterized protein</fullName>
    </submittedName>
</protein>
<evidence type="ECO:0000313" key="2">
    <source>
        <dbReference type="Proteomes" id="UP000290567"/>
    </source>
</evidence>